<dbReference type="GO" id="GO:1903232">
    <property type="term" value="P:melanosome assembly"/>
    <property type="evidence" value="ECO:0007669"/>
    <property type="project" value="TreeGrafter"/>
</dbReference>
<dbReference type="AlphaFoldDB" id="A0A3B5AEV9"/>
<accession>A0A3B5AEV9</accession>
<evidence type="ECO:0000313" key="6">
    <source>
        <dbReference type="RefSeq" id="XP_008274890.1"/>
    </source>
</evidence>
<gene>
    <name evidence="6" type="primary">hps4</name>
</gene>
<dbReference type="GeneID" id="103353616"/>
<dbReference type="GO" id="GO:0016192">
    <property type="term" value="P:vesicle-mediated transport"/>
    <property type="evidence" value="ECO:0007669"/>
    <property type="project" value="InterPro"/>
</dbReference>
<feature type="compositionally biased region" description="Low complexity" evidence="1">
    <location>
        <begin position="287"/>
        <end position="331"/>
    </location>
</feature>
<name>A0A3B5AEV9_9TELE</name>
<dbReference type="InterPro" id="IPR043989">
    <property type="entry name" value="CCZ1/INTU/HSP4_longin_3"/>
</dbReference>
<evidence type="ECO:0000313" key="5">
    <source>
        <dbReference type="Proteomes" id="UP000694891"/>
    </source>
</evidence>
<protein>
    <submittedName>
        <fullName evidence="4">HPS4 biogenesis of lysosomal organelles complex 3 subunit 2</fullName>
    </submittedName>
    <submittedName>
        <fullName evidence="6">Hermansky-Pudlak syndrome 4 protein isoform X1</fullName>
    </submittedName>
</protein>
<dbReference type="CTD" id="89781"/>
<evidence type="ECO:0000256" key="1">
    <source>
        <dbReference type="SAM" id="MobiDB-lite"/>
    </source>
</evidence>
<dbReference type="GeneTree" id="ENSGT00390000007349"/>
<dbReference type="OrthoDB" id="16754at2759"/>
<dbReference type="GO" id="GO:0031267">
    <property type="term" value="F:small GTPase binding"/>
    <property type="evidence" value="ECO:0007669"/>
    <property type="project" value="TreeGrafter"/>
</dbReference>
<dbReference type="GO" id="GO:0006605">
    <property type="term" value="P:protein targeting"/>
    <property type="evidence" value="ECO:0007669"/>
    <property type="project" value="TreeGrafter"/>
</dbReference>
<evidence type="ECO:0000313" key="4">
    <source>
        <dbReference type="Ensembl" id="ENSSPAP00000018926.1"/>
    </source>
</evidence>
<dbReference type="GO" id="GO:0031085">
    <property type="term" value="C:BLOC-3 complex"/>
    <property type="evidence" value="ECO:0007669"/>
    <property type="project" value="TreeGrafter"/>
</dbReference>
<dbReference type="GO" id="GO:0031410">
    <property type="term" value="C:cytoplasmic vesicle"/>
    <property type="evidence" value="ECO:0007669"/>
    <property type="project" value="TreeGrafter"/>
</dbReference>
<dbReference type="STRING" id="144197.ENSSPAP00000018926"/>
<dbReference type="InterPro" id="IPR026091">
    <property type="entry name" value="HPS4"/>
</dbReference>
<evidence type="ECO:0000259" key="3">
    <source>
        <dbReference type="Pfam" id="PF19033"/>
    </source>
</evidence>
<dbReference type="GO" id="GO:0005085">
    <property type="term" value="F:guanyl-nucleotide exchange factor activity"/>
    <property type="evidence" value="ECO:0007669"/>
    <property type="project" value="TreeGrafter"/>
</dbReference>
<feature type="domain" description="CCZ1/INTU/HPS4 third Longin" evidence="3">
    <location>
        <begin position="518"/>
        <end position="615"/>
    </location>
</feature>
<reference evidence="6" key="2">
    <citation type="submission" date="2025-04" db="UniProtKB">
        <authorList>
            <consortium name="RefSeq"/>
        </authorList>
    </citation>
    <scope>IDENTIFICATION</scope>
</reference>
<evidence type="ECO:0000259" key="2">
    <source>
        <dbReference type="Pfam" id="PF19031"/>
    </source>
</evidence>
<organism evidence="4">
    <name type="scientific">Stegastes partitus</name>
    <name type="common">bicolor damselfish</name>
    <dbReference type="NCBI Taxonomy" id="144197"/>
    <lineage>
        <taxon>Eukaryota</taxon>
        <taxon>Metazoa</taxon>
        <taxon>Chordata</taxon>
        <taxon>Craniata</taxon>
        <taxon>Vertebrata</taxon>
        <taxon>Euteleostomi</taxon>
        <taxon>Actinopterygii</taxon>
        <taxon>Neopterygii</taxon>
        <taxon>Teleostei</taxon>
        <taxon>Neoteleostei</taxon>
        <taxon>Acanthomorphata</taxon>
        <taxon>Ovalentaria</taxon>
        <taxon>Pomacentridae</taxon>
        <taxon>Stegastes</taxon>
    </lineage>
</organism>
<dbReference type="PANTHER" id="PTHR14407:SF9">
    <property type="entry name" value="BLOC-3 COMPLEX MEMBER HPS4"/>
    <property type="match status" value="1"/>
</dbReference>
<sequence>MHDKLMAELMPPDSGRCNYFFLYDGSKVTGEGDPTREGICYFYPEETPLDRQELLCSQFAGVGRCVSELSSSPVRTLRLRHNKFAIRMKDDFLWALGCSVEVPTVSVCELLDQLINLFCFYNGSVRQSYQLNSQETLAARWARYLSYLQSGSSEMCHIFSCLKTIDSTNVDPLLLLKAALILQACQRCPLVLAGCILFRGRVVSTQMSPELTMKVMVHESETYTKGQRINGPSTSSSFDGAVSSTTVFLTMSELQYLQAAPVDKDFSSHSTPSKNAPPKKTRLSRTLSDTPSTESEPSYPSSSQSPQKASLSPHLSESDTSVSSPTPSQSTADSLNPSPQWLRPPLSNGKHSHEAEEEALDQSYYHSFHNNGDGGSQIHSEGDSSVFGENSHLNGDAACGTVFDFRGTDSENERSHEDKMVAGDSRGCCGTDQGPKAEMKDPSHLPSVFDNLEESPFIGMTLYMHRVKGLVLALLVEPHFLSDAASMEEVYHSSLASLNGLEAHLRTISPGAPGAPGPYMFAHFDCIQSTLTTNLSGRPGGAPEHPFVRATSLLHSHFCNTETLQEAIIRSASAAVYGTRSVAQETYFQQHGGSLRNSGIPNHQDSAFSLPSKARHRLLKHGVNLL</sequence>
<dbReference type="InterPro" id="IPR043987">
    <property type="entry name" value="CCZ1/INTU/HSP4_longin_1"/>
</dbReference>
<feature type="region of interest" description="Disordered" evidence="1">
    <location>
        <begin position="409"/>
        <end position="443"/>
    </location>
</feature>
<reference evidence="4" key="1">
    <citation type="submission" date="2023-09" db="UniProtKB">
        <authorList>
            <consortium name="Ensembl"/>
        </authorList>
    </citation>
    <scope>IDENTIFICATION</scope>
</reference>
<dbReference type="GO" id="GO:0005765">
    <property type="term" value="C:lysosomal membrane"/>
    <property type="evidence" value="ECO:0007669"/>
    <property type="project" value="TreeGrafter"/>
</dbReference>
<proteinExistence type="predicted"/>
<feature type="compositionally biased region" description="Basic and acidic residues" evidence="1">
    <location>
        <begin position="409"/>
        <end position="421"/>
    </location>
</feature>
<dbReference type="Pfam" id="PF19031">
    <property type="entry name" value="Intu_longin_1"/>
    <property type="match status" value="1"/>
</dbReference>
<dbReference type="Pfam" id="PF19033">
    <property type="entry name" value="Intu_longin_3"/>
    <property type="match status" value="1"/>
</dbReference>
<keyword evidence="5" id="KW-1185">Reference proteome</keyword>
<dbReference type="RefSeq" id="XP_008274890.1">
    <property type="nucleotide sequence ID" value="XM_008276668.1"/>
</dbReference>
<feature type="region of interest" description="Disordered" evidence="1">
    <location>
        <begin position="263"/>
        <end position="391"/>
    </location>
</feature>
<dbReference type="Proteomes" id="UP000694891">
    <property type="component" value="Unplaced"/>
</dbReference>
<dbReference type="Ensembl" id="ENSSPAT00000019214.1">
    <property type="protein sequence ID" value="ENSSPAP00000018926.1"/>
    <property type="gene ID" value="ENSSPAG00000014258.1"/>
</dbReference>
<dbReference type="PANTHER" id="PTHR14407">
    <property type="entry name" value="HERMANSKY-PUDLAK SYNDROME 4 PROTEIN LIGHT-EAR PROTEIN-RELATED"/>
    <property type="match status" value="1"/>
</dbReference>
<feature type="domain" description="CCZ1/INTU/HSP4 first Longin" evidence="2">
    <location>
        <begin position="18"/>
        <end position="123"/>
    </location>
</feature>